<gene>
    <name evidence="1" type="ordered locus">SUB0987</name>
</gene>
<protein>
    <submittedName>
        <fullName evidence="1">Uncharacterized protein</fullName>
    </submittedName>
</protein>
<reference evidence="2" key="1">
    <citation type="journal article" date="2009" name="BMC Genomics">
        <title>Evidence for niche adaptation in the genome of the bovine pathogen Streptococcus uberis.</title>
        <authorList>
            <person name="Ward P.N."/>
            <person name="Holden M.T.G."/>
            <person name="Leigh J.A."/>
            <person name="Lennard N."/>
            <person name="Bignell A."/>
            <person name="Barron A."/>
            <person name="Clark L."/>
            <person name="Quail M.A."/>
            <person name="Woodward J."/>
            <person name="Barrell B.G."/>
            <person name="Egan S.A."/>
            <person name="Field T.R."/>
            <person name="Maskell D."/>
            <person name="Kehoe M."/>
            <person name="Dowson C.G."/>
            <person name="Chanter N."/>
            <person name="Whatmore A.M."/>
            <person name="Bentley S.D."/>
            <person name="Parkhill J."/>
        </authorList>
    </citation>
    <scope>NUCLEOTIDE SEQUENCE [LARGE SCALE GENOMIC DNA]</scope>
    <source>
        <strain evidence="2">ATCC BAA-854 / 0140J</strain>
    </source>
</reference>
<evidence type="ECO:0000313" key="1">
    <source>
        <dbReference type="EMBL" id="CAR42202.1"/>
    </source>
</evidence>
<dbReference type="Proteomes" id="UP000000449">
    <property type="component" value="Chromosome"/>
</dbReference>
<dbReference type="HOGENOM" id="CLU_3349423_0_0_9"/>
<proteinExistence type="predicted"/>
<dbReference type="KEGG" id="sub:SUB0987"/>
<accession>B9DUG6</accession>
<dbReference type="EMBL" id="AM946015">
    <property type="protein sequence ID" value="CAR42202.1"/>
    <property type="molecule type" value="Genomic_DNA"/>
</dbReference>
<sequence length="37" mass="3784">MNGTVGGRTSGETFLGAEGARQLCSISQAKGQKVTDK</sequence>
<name>B9DUG6_STRU0</name>
<dbReference type="STRING" id="218495.SUB0987"/>
<organism evidence="1 2">
    <name type="scientific">Streptococcus uberis (strain ATCC BAA-854 / 0140J)</name>
    <dbReference type="NCBI Taxonomy" id="218495"/>
    <lineage>
        <taxon>Bacteria</taxon>
        <taxon>Bacillati</taxon>
        <taxon>Bacillota</taxon>
        <taxon>Bacilli</taxon>
        <taxon>Lactobacillales</taxon>
        <taxon>Streptococcaceae</taxon>
        <taxon>Streptococcus</taxon>
    </lineage>
</organism>
<keyword evidence="2" id="KW-1185">Reference proteome</keyword>
<dbReference type="AlphaFoldDB" id="B9DUG6"/>
<evidence type="ECO:0000313" key="2">
    <source>
        <dbReference type="Proteomes" id="UP000000449"/>
    </source>
</evidence>